<evidence type="ECO:0000313" key="2">
    <source>
        <dbReference type="Proteomes" id="UP001147747"/>
    </source>
</evidence>
<dbReference type="OrthoDB" id="3525185at2759"/>
<evidence type="ECO:0000313" key="1">
    <source>
        <dbReference type="EMBL" id="KAJ5408313.1"/>
    </source>
</evidence>
<dbReference type="GeneID" id="81365813"/>
<protein>
    <submittedName>
        <fullName evidence="1">Uncharacterized protein</fullName>
    </submittedName>
</protein>
<proteinExistence type="predicted"/>
<reference evidence="1" key="2">
    <citation type="journal article" date="2023" name="IMA Fungus">
        <title>Comparative genomic study of the Penicillium genus elucidates a diverse pangenome and 15 lateral gene transfer events.</title>
        <authorList>
            <person name="Petersen C."/>
            <person name="Sorensen T."/>
            <person name="Nielsen M.R."/>
            <person name="Sondergaard T.E."/>
            <person name="Sorensen J.L."/>
            <person name="Fitzpatrick D.A."/>
            <person name="Frisvad J.C."/>
            <person name="Nielsen K.L."/>
        </authorList>
    </citation>
    <scope>NUCLEOTIDE SEQUENCE</scope>
    <source>
        <strain evidence="1">IBT 29677</strain>
    </source>
</reference>
<dbReference type="EMBL" id="JAPZBU010000004">
    <property type="protein sequence ID" value="KAJ5408313.1"/>
    <property type="molecule type" value="Genomic_DNA"/>
</dbReference>
<dbReference type="RefSeq" id="XP_056492628.1">
    <property type="nucleotide sequence ID" value="XM_056626833.1"/>
</dbReference>
<dbReference type="Proteomes" id="UP001147747">
    <property type="component" value="Unassembled WGS sequence"/>
</dbReference>
<dbReference type="AlphaFoldDB" id="A0A9X0BD42"/>
<accession>A0A9X0BD42</accession>
<reference evidence="1" key="1">
    <citation type="submission" date="2022-12" db="EMBL/GenBank/DDBJ databases">
        <authorList>
            <person name="Petersen C."/>
        </authorList>
    </citation>
    <scope>NUCLEOTIDE SEQUENCE</scope>
    <source>
        <strain evidence="1">IBT 29677</strain>
    </source>
</reference>
<gene>
    <name evidence="1" type="ORF">N7509_002196</name>
</gene>
<sequence>MWWSQCVSRTDLNQANPEPNIAVSKEKHIHTPSDPCDVPLLPHRDMPSTALSALFDAANVIVFRLLSVVSSSAHLYEYRVQQHVQSIFSALEFVTNMPPAVSQRGYIMVALPLRIIRIWAPCYGKDIGDDAASPLADKWAQDLTSSAVPAEFFAHVAAYIHDHRK</sequence>
<comment type="caution">
    <text evidence="1">The sequence shown here is derived from an EMBL/GenBank/DDBJ whole genome shotgun (WGS) entry which is preliminary data.</text>
</comment>
<organism evidence="1 2">
    <name type="scientific">Penicillium cosmopolitanum</name>
    <dbReference type="NCBI Taxonomy" id="1131564"/>
    <lineage>
        <taxon>Eukaryota</taxon>
        <taxon>Fungi</taxon>
        <taxon>Dikarya</taxon>
        <taxon>Ascomycota</taxon>
        <taxon>Pezizomycotina</taxon>
        <taxon>Eurotiomycetes</taxon>
        <taxon>Eurotiomycetidae</taxon>
        <taxon>Eurotiales</taxon>
        <taxon>Aspergillaceae</taxon>
        <taxon>Penicillium</taxon>
    </lineage>
</organism>
<name>A0A9X0BD42_9EURO</name>
<keyword evidence="2" id="KW-1185">Reference proteome</keyword>